<dbReference type="InterPro" id="IPR001233">
    <property type="entry name" value="RtcB"/>
</dbReference>
<dbReference type="PANTHER" id="PTHR11118">
    <property type="entry name" value="RNA-SPLICING LIGASE RTCB HOMOLOG"/>
    <property type="match status" value="1"/>
</dbReference>
<evidence type="ECO:0000256" key="6">
    <source>
        <dbReference type="ARBA" id="ARBA00023134"/>
    </source>
</evidence>
<dbReference type="RefSeq" id="WP_079489233.1">
    <property type="nucleotide sequence ID" value="NZ_FUZT01000001.1"/>
</dbReference>
<keyword evidence="13" id="KW-1185">Reference proteome</keyword>
<keyword evidence="7 11" id="KW-0464">Manganese</keyword>
<evidence type="ECO:0000313" key="13">
    <source>
        <dbReference type="Proteomes" id="UP000190285"/>
    </source>
</evidence>
<feature type="binding site" evidence="11">
    <location>
        <position position="66"/>
    </location>
    <ligand>
        <name>Mn(2+)</name>
        <dbReference type="ChEBI" id="CHEBI:29035"/>
        <label>1</label>
    </ligand>
</feature>
<dbReference type="GO" id="GO:0046872">
    <property type="term" value="F:metal ion binding"/>
    <property type="evidence" value="ECO:0007669"/>
    <property type="project" value="UniProtKB-KW"/>
</dbReference>
<accession>A0A1T5IPL8</accession>
<evidence type="ECO:0000256" key="4">
    <source>
        <dbReference type="ARBA" id="ARBA00022741"/>
    </source>
</evidence>
<keyword evidence="4 10" id="KW-0547">Nucleotide-binding</keyword>
<dbReference type="OrthoDB" id="9802323at2"/>
<evidence type="ECO:0000256" key="8">
    <source>
        <dbReference type="ARBA" id="ARBA00047746"/>
    </source>
</evidence>
<feature type="binding site" evidence="10">
    <location>
        <begin position="128"/>
        <end position="132"/>
    </location>
    <ligand>
        <name>GMP</name>
        <dbReference type="ChEBI" id="CHEBI:58115"/>
    </ligand>
</feature>
<dbReference type="SUPFAM" id="SSF103365">
    <property type="entry name" value="Hypothetical protein PH1602"/>
    <property type="match status" value="1"/>
</dbReference>
<dbReference type="GO" id="GO:0042245">
    <property type="term" value="P:RNA repair"/>
    <property type="evidence" value="ECO:0007669"/>
    <property type="project" value="UniProtKB-KW"/>
</dbReference>
<feature type="active site" description="GMP-histidine intermediate" evidence="9">
    <location>
        <position position="289"/>
    </location>
</feature>
<dbReference type="InterPro" id="IPR036025">
    <property type="entry name" value="RtcB-like_sf"/>
</dbReference>
<feature type="binding site" evidence="10">
    <location>
        <begin position="233"/>
        <end position="234"/>
    </location>
    <ligand>
        <name>GMP</name>
        <dbReference type="ChEBI" id="CHEBI:58115"/>
    </ligand>
</feature>
<feature type="binding site" evidence="10">
    <location>
        <position position="367"/>
    </location>
    <ligand>
        <name>GMP</name>
        <dbReference type="ChEBI" id="CHEBI:58115"/>
    </ligand>
</feature>
<keyword evidence="3 11" id="KW-0479">Metal-binding</keyword>
<evidence type="ECO:0000256" key="9">
    <source>
        <dbReference type="PIRSR" id="PIRSR601233-1"/>
    </source>
</evidence>
<feature type="binding site" evidence="11">
    <location>
        <position position="160"/>
    </location>
    <ligand>
        <name>Mn(2+)</name>
        <dbReference type="ChEBI" id="CHEBI:29035"/>
        <label>2</label>
    </ligand>
</feature>
<feature type="binding site" evidence="10">
    <location>
        <begin position="289"/>
        <end position="292"/>
    </location>
    <ligand>
        <name>GMP</name>
        <dbReference type="ChEBI" id="CHEBI:58115"/>
    </ligand>
</feature>
<dbReference type="NCBIfam" id="NF007153">
    <property type="entry name" value="PRK09588.1"/>
    <property type="match status" value="1"/>
</dbReference>
<feature type="binding site" evidence="11">
    <location>
        <position position="129"/>
    </location>
    <ligand>
        <name>Mn(2+)</name>
        <dbReference type="ChEBI" id="CHEBI:29035"/>
        <label>1</label>
    </ligand>
</feature>
<dbReference type="InterPro" id="IPR017510">
    <property type="entry name" value="RtcB2"/>
</dbReference>
<comment type="cofactor">
    <cofactor evidence="11">
        <name>Mn(2+)</name>
        <dbReference type="ChEBI" id="CHEBI:29035"/>
    </cofactor>
    <text evidence="11">Binds 2 manganese ions per subunit.</text>
</comment>
<keyword evidence="5" id="KW-0692">RNA repair</keyword>
<evidence type="ECO:0000256" key="11">
    <source>
        <dbReference type="PIRSR" id="PIRSR601233-3"/>
    </source>
</evidence>
<comment type="catalytic activity">
    <reaction evidence="8">
        <text>a 3'-end 3'-phospho-ribonucleotide-RNA + a 5'-end dephospho-ribonucleoside-RNA + GTP = a ribonucleotidyl-ribonucleotide-RNA + GMP + diphosphate</text>
        <dbReference type="Rhea" id="RHEA:68076"/>
        <dbReference type="Rhea" id="RHEA-COMP:10463"/>
        <dbReference type="Rhea" id="RHEA-COMP:13936"/>
        <dbReference type="Rhea" id="RHEA-COMP:17355"/>
        <dbReference type="ChEBI" id="CHEBI:33019"/>
        <dbReference type="ChEBI" id="CHEBI:37565"/>
        <dbReference type="ChEBI" id="CHEBI:58115"/>
        <dbReference type="ChEBI" id="CHEBI:83062"/>
        <dbReference type="ChEBI" id="CHEBI:138284"/>
        <dbReference type="ChEBI" id="CHEBI:173118"/>
        <dbReference type="EC" id="6.5.1.8"/>
    </reaction>
</comment>
<reference evidence="12 13" key="1">
    <citation type="submission" date="2017-02" db="EMBL/GenBank/DDBJ databases">
        <authorList>
            <person name="Peterson S.W."/>
        </authorList>
    </citation>
    <scope>NUCLEOTIDE SEQUENCE [LARGE SCALE GENOMIC DNA]</scope>
    <source>
        <strain evidence="12 13">M1</strain>
    </source>
</reference>
<dbReference type="AlphaFoldDB" id="A0A1T5IPL8"/>
<dbReference type="PANTHER" id="PTHR11118:SF1">
    <property type="entry name" value="RNA-SPLICING LIGASE RTCB HOMOLOG"/>
    <property type="match status" value="1"/>
</dbReference>
<dbReference type="GO" id="GO:0170057">
    <property type="term" value="F:RNA ligase (GTP) activity"/>
    <property type="evidence" value="ECO:0007669"/>
    <property type="project" value="UniProtKB-EC"/>
</dbReference>
<dbReference type="Pfam" id="PF01139">
    <property type="entry name" value="RtcB"/>
    <property type="match status" value="2"/>
</dbReference>
<gene>
    <name evidence="12" type="ORF">SAMN02194393_00610</name>
</gene>
<sequence>MNNKIKIVKSKKSWIESNAIDQLKKVSTLPGIVKAVGLPDLHAGKTPVGAAYMTKDVIYPHIIGNDIGCGIALFSTGIKRSKFRINKVMKKLEKINNTYSDYIDQIIKDKNIDNMPFKEKLGTIGSGNHFAELQEIDTVYDKAAIENIGIEKNNIFLLVHSGSRSYGEYILNKYIKEYSCQAGITIHSKGFNEYLTEHEKAIVFANLNRELIAHRILTVLNSKINRKLLDSIHNSISIKKWDGKTYYIHRKGAAPSDIGYMVIAGSRGSKSYVVKPMDNLFEYAFSVSHGAGRKWPRQGCKERLEKIYSKKSIHQNKFSSNIIYKDKNLIYEEAPEAYKNIERVIEDMIGEKMIKLVASLNPLITYKA</sequence>
<dbReference type="EC" id="6.5.1.8" evidence="1"/>
<feature type="binding site" evidence="11">
    <location>
        <position position="233"/>
    </location>
    <ligand>
        <name>Mn(2+)</name>
        <dbReference type="ChEBI" id="CHEBI:29035"/>
        <label>2</label>
    </ligand>
</feature>
<evidence type="ECO:0000256" key="5">
    <source>
        <dbReference type="ARBA" id="ARBA00022800"/>
    </source>
</evidence>
<dbReference type="GO" id="GO:0003972">
    <property type="term" value="F:RNA ligase (ATP) activity"/>
    <property type="evidence" value="ECO:0007669"/>
    <property type="project" value="TreeGrafter"/>
</dbReference>
<dbReference type="GO" id="GO:0005525">
    <property type="term" value="F:GTP binding"/>
    <property type="evidence" value="ECO:0007669"/>
    <property type="project" value="UniProtKB-KW"/>
</dbReference>
<evidence type="ECO:0000313" key="12">
    <source>
        <dbReference type="EMBL" id="SKC41065.1"/>
    </source>
</evidence>
<dbReference type="STRING" id="36842.SAMN02194393_00610"/>
<feature type="binding site" evidence="10">
    <location>
        <position position="271"/>
    </location>
    <ligand>
        <name>GMP</name>
        <dbReference type="ChEBI" id="CHEBI:58115"/>
    </ligand>
</feature>
<dbReference type="EMBL" id="FUZT01000001">
    <property type="protein sequence ID" value="SKC41065.1"/>
    <property type="molecule type" value="Genomic_DNA"/>
</dbReference>
<dbReference type="Gene3D" id="3.90.1860.10">
    <property type="entry name" value="tRNA-splicing ligase RtcB"/>
    <property type="match status" value="1"/>
</dbReference>
<dbReference type="NCBIfam" id="TIGR03073">
    <property type="entry name" value="release_rtcB"/>
    <property type="match status" value="1"/>
</dbReference>
<evidence type="ECO:0000256" key="3">
    <source>
        <dbReference type="ARBA" id="ARBA00022723"/>
    </source>
</evidence>
<evidence type="ECO:0000256" key="10">
    <source>
        <dbReference type="PIRSR" id="PIRSR601233-2"/>
    </source>
</evidence>
<evidence type="ECO:0000256" key="7">
    <source>
        <dbReference type="ARBA" id="ARBA00023211"/>
    </source>
</evidence>
<evidence type="ECO:0000256" key="1">
    <source>
        <dbReference type="ARBA" id="ARBA00012726"/>
    </source>
</evidence>
<dbReference type="Proteomes" id="UP000190285">
    <property type="component" value="Unassembled WGS sequence"/>
</dbReference>
<proteinExistence type="predicted"/>
<keyword evidence="2" id="KW-0436">Ligase</keyword>
<keyword evidence="6 10" id="KW-0342">GTP-binding</keyword>
<name>A0A1T5IPL8_9FIRM</name>
<dbReference type="GO" id="GO:0006396">
    <property type="term" value="P:RNA processing"/>
    <property type="evidence" value="ECO:0007669"/>
    <property type="project" value="InterPro"/>
</dbReference>
<protein>
    <recommendedName>
        <fullName evidence="1">3'-phosphate/5'-hydroxy nucleic acid ligase</fullName>
        <ecNumber evidence="1">6.5.1.8</ecNumber>
    </recommendedName>
</protein>
<evidence type="ECO:0000256" key="2">
    <source>
        <dbReference type="ARBA" id="ARBA00022598"/>
    </source>
</evidence>
<organism evidence="12 13">
    <name type="scientific">Maledivibacter halophilus</name>
    <dbReference type="NCBI Taxonomy" id="36842"/>
    <lineage>
        <taxon>Bacteria</taxon>
        <taxon>Bacillati</taxon>
        <taxon>Bacillota</taxon>
        <taxon>Clostridia</taxon>
        <taxon>Peptostreptococcales</taxon>
        <taxon>Caminicellaceae</taxon>
        <taxon>Maledivibacter</taxon>
    </lineage>
</organism>